<sequence>MYSANYYTIQTFFPHTLKTNHYQQQHHHALSVKPTHPQNTLKSASILDLRKMSTYGSIHPLLTPVDARDIQIASLERELSAYKSVTRQQLYKILGCSITFFIFLPLYYFSLIMLSEFGNGLFAFMWWMFILLPTQVVMFLLILFGDRLHRDVVDDASYYSY</sequence>
<keyword evidence="1" id="KW-0472">Membrane</keyword>
<evidence type="ECO:0000313" key="3">
    <source>
        <dbReference type="Proteomes" id="UP000799753"/>
    </source>
</evidence>
<dbReference type="AlphaFoldDB" id="A0A6A6S3I8"/>
<organism evidence="2 3">
    <name type="scientific">Massarina eburnea CBS 473.64</name>
    <dbReference type="NCBI Taxonomy" id="1395130"/>
    <lineage>
        <taxon>Eukaryota</taxon>
        <taxon>Fungi</taxon>
        <taxon>Dikarya</taxon>
        <taxon>Ascomycota</taxon>
        <taxon>Pezizomycotina</taxon>
        <taxon>Dothideomycetes</taxon>
        <taxon>Pleosporomycetidae</taxon>
        <taxon>Pleosporales</taxon>
        <taxon>Massarineae</taxon>
        <taxon>Massarinaceae</taxon>
        <taxon>Massarina</taxon>
    </lineage>
</organism>
<keyword evidence="3" id="KW-1185">Reference proteome</keyword>
<keyword evidence="1" id="KW-0812">Transmembrane</keyword>
<protein>
    <submittedName>
        <fullName evidence="2">Uncharacterized protein</fullName>
    </submittedName>
</protein>
<reference evidence="2" key="1">
    <citation type="journal article" date="2020" name="Stud. Mycol.">
        <title>101 Dothideomycetes genomes: a test case for predicting lifestyles and emergence of pathogens.</title>
        <authorList>
            <person name="Haridas S."/>
            <person name="Albert R."/>
            <person name="Binder M."/>
            <person name="Bloem J."/>
            <person name="Labutti K."/>
            <person name="Salamov A."/>
            <person name="Andreopoulos B."/>
            <person name="Baker S."/>
            <person name="Barry K."/>
            <person name="Bills G."/>
            <person name="Bluhm B."/>
            <person name="Cannon C."/>
            <person name="Castanera R."/>
            <person name="Culley D."/>
            <person name="Daum C."/>
            <person name="Ezra D."/>
            <person name="Gonzalez J."/>
            <person name="Henrissat B."/>
            <person name="Kuo A."/>
            <person name="Liang C."/>
            <person name="Lipzen A."/>
            <person name="Lutzoni F."/>
            <person name="Magnuson J."/>
            <person name="Mondo S."/>
            <person name="Nolan M."/>
            <person name="Ohm R."/>
            <person name="Pangilinan J."/>
            <person name="Park H.-J."/>
            <person name="Ramirez L."/>
            <person name="Alfaro M."/>
            <person name="Sun H."/>
            <person name="Tritt A."/>
            <person name="Yoshinaga Y."/>
            <person name="Zwiers L.-H."/>
            <person name="Turgeon B."/>
            <person name="Goodwin S."/>
            <person name="Spatafora J."/>
            <person name="Crous P."/>
            <person name="Grigoriev I."/>
        </authorList>
    </citation>
    <scope>NUCLEOTIDE SEQUENCE</scope>
    <source>
        <strain evidence="2">CBS 473.64</strain>
    </source>
</reference>
<feature type="transmembrane region" description="Helical" evidence="1">
    <location>
        <begin position="121"/>
        <end position="144"/>
    </location>
</feature>
<dbReference type="EMBL" id="MU006784">
    <property type="protein sequence ID" value="KAF2640968.1"/>
    <property type="molecule type" value="Genomic_DNA"/>
</dbReference>
<gene>
    <name evidence="2" type="ORF">P280DRAFT_334440</name>
</gene>
<accession>A0A6A6S3I8</accession>
<keyword evidence="1" id="KW-1133">Transmembrane helix</keyword>
<name>A0A6A6S3I8_9PLEO</name>
<proteinExistence type="predicted"/>
<evidence type="ECO:0000313" key="2">
    <source>
        <dbReference type="EMBL" id="KAF2640968.1"/>
    </source>
</evidence>
<evidence type="ECO:0000256" key="1">
    <source>
        <dbReference type="SAM" id="Phobius"/>
    </source>
</evidence>
<dbReference type="Proteomes" id="UP000799753">
    <property type="component" value="Unassembled WGS sequence"/>
</dbReference>
<feature type="transmembrane region" description="Helical" evidence="1">
    <location>
        <begin position="90"/>
        <end position="109"/>
    </location>
</feature>